<sequence>MAPQMSPEDSIALIKANLQEVLNPEIIDNVILKEKRPLKVYWGTAPTGKPHCGYFVPMMKIAELLAAGCEVKVLLADIHAFLDTSIIPLEQVAARAKYYEFVIKALLTAVGVDISRLIFVLGSSYQYSMEYTRDRFKLDAVTRYHTALKAGSEVVKTSAEGATIGGLQYPGMQSLDEEYLGVDAQFGGVDQRKIFVFAIENLHIVGYKLRAHLMNAMVPGLGDAVKMSASDADSKIDLLDNSADVAKKLKKAKCEPKTVEGNGVVAFVEHVILRALKLKNAGPFIVERRDQEPLSYESADKLKEDYTADVLTPQLLKAAVTVQLNNLLAPIIQAFQESKEWQDVEKVAYPPPAAKVKKEKKDKGDPAKRAAAAEARKLALGEGGVEKVVEDVKKLDV</sequence>
<keyword evidence="5 9" id="KW-0648">Protein biosynthesis</keyword>
<evidence type="ECO:0000256" key="6">
    <source>
        <dbReference type="ARBA" id="ARBA00023146"/>
    </source>
</evidence>
<dbReference type="EMBL" id="AGUE01000020">
    <property type="protein sequence ID" value="EHL02701.1"/>
    <property type="molecule type" value="Genomic_DNA"/>
</dbReference>
<comment type="similarity">
    <text evidence="9">Belongs to the class-I aminoacyl-tRNA synthetase family.</text>
</comment>
<proteinExistence type="inferred from homology"/>
<dbReference type="NCBIfam" id="NF006330">
    <property type="entry name" value="PRK08560.1"/>
    <property type="match status" value="1"/>
</dbReference>
<dbReference type="PRINTS" id="PR01040">
    <property type="entry name" value="TRNASYNTHTYR"/>
</dbReference>
<keyword evidence="6 9" id="KW-0030">Aminoacyl-tRNA synthetase</keyword>
<dbReference type="NCBIfam" id="TIGR00234">
    <property type="entry name" value="tyrS"/>
    <property type="match status" value="1"/>
</dbReference>
<reference evidence="10 11" key="1">
    <citation type="journal article" date="2012" name="Eukaryot. Cell">
        <title>Genome sequence of the fungus Glarea lozoyensis: the first genome sequence of a species from the Helotiaceae family.</title>
        <authorList>
            <person name="Youssar L."/>
            <person name="Gruening B.A."/>
            <person name="Erxleben A."/>
            <person name="Guenther S."/>
            <person name="Huettel W."/>
        </authorList>
    </citation>
    <scope>NUCLEOTIDE SEQUENCE [LARGE SCALE GENOMIC DNA]</scope>
    <source>
        <strain evidence="11">ATCC 74030 / MF5533</strain>
    </source>
</reference>
<protein>
    <recommendedName>
        <fullName evidence="1 9">Tyrosine--tRNA ligase</fullName>
        <ecNumber evidence="1 9">6.1.1.1</ecNumber>
    </recommendedName>
    <alternativeName>
        <fullName evidence="7 9">Tyrosyl-tRNA synthetase</fullName>
    </alternativeName>
</protein>
<dbReference type="Gene3D" id="3.40.50.620">
    <property type="entry name" value="HUPs"/>
    <property type="match status" value="1"/>
</dbReference>
<evidence type="ECO:0000256" key="5">
    <source>
        <dbReference type="ARBA" id="ARBA00022917"/>
    </source>
</evidence>
<name>H0EFE3_GLAL7</name>
<evidence type="ECO:0000256" key="7">
    <source>
        <dbReference type="ARBA" id="ARBA00033323"/>
    </source>
</evidence>
<evidence type="ECO:0000256" key="4">
    <source>
        <dbReference type="ARBA" id="ARBA00022840"/>
    </source>
</evidence>
<keyword evidence="2 9" id="KW-0436">Ligase</keyword>
<evidence type="ECO:0000313" key="11">
    <source>
        <dbReference type="Proteomes" id="UP000005446"/>
    </source>
</evidence>
<keyword evidence="4 9" id="KW-0067">ATP-binding</keyword>
<dbReference type="InterPro" id="IPR002305">
    <property type="entry name" value="aa-tRNA-synth_Ic"/>
</dbReference>
<dbReference type="EC" id="6.1.1.1" evidence="1 9"/>
<dbReference type="InterPro" id="IPR023617">
    <property type="entry name" value="Tyr-tRNA-ligase_arc/euk-type"/>
</dbReference>
<dbReference type="InParanoid" id="H0EFE3"/>
<evidence type="ECO:0000256" key="2">
    <source>
        <dbReference type="ARBA" id="ARBA00022598"/>
    </source>
</evidence>
<organism evidence="10 11">
    <name type="scientific">Glarea lozoyensis (strain ATCC 74030 / MF5533)</name>
    <dbReference type="NCBI Taxonomy" id="1104152"/>
    <lineage>
        <taxon>Eukaryota</taxon>
        <taxon>Fungi</taxon>
        <taxon>Dikarya</taxon>
        <taxon>Ascomycota</taxon>
        <taxon>Pezizomycotina</taxon>
        <taxon>Leotiomycetes</taxon>
        <taxon>Helotiales</taxon>
        <taxon>Helotiaceae</taxon>
        <taxon>Glarea</taxon>
    </lineage>
</organism>
<dbReference type="GO" id="GO:0005524">
    <property type="term" value="F:ATP binding"/>
    <property type="evidence" value="ECO:0007669"/>
    <property type="project" value="UniProtKB-KW"/>
</dbReference>
<comment type="catalytic activity">
    <reaction evidence="8 9">
        <text>tRNA(Tyr) + L-tyrosine + ATP = L-tyrosyl-tRNA(Tyr) + AMP + diphosphate + H(+)</text>
        <dbReference type="Rhea" id="RHEA:10220"/>
        <dbReference type="Rhea" id="RHEA-COMP:9706"/>
        <dbReference type="Rhea" id="RHEA-COMP:9707"/>
        <dbReference type="ChEBI" id="CHEBI:15378"/>
        <dbReference type="ChEBI" id="CHEBI:30616"/>
        <dbReference type="ChEBI" id="CHEBI:33019"/>
        <dbReference type="ChEBI" id="CHEBI:58315"/>
        <dbReference type="ChEBI" id="CHEBI:78442"/>
        <dbReference type="ChEBI" id="CHEBI:78536"/>
        <dbReference type="ChEBI" id="CHEBI:456215"/>
        <dbReference type="EC" id="6.1.1.1"/>
    </reaction>
</comment>
<dbReference type="InterPro" id="IPR050489">
    <property type="entry name" value="Tyr-tRNA_synthase"/>
</dbReference>
<evidence type="ECO:0000256" key="1">
    <source>
        <dbReference type="ARBA" id="ARBA00013160"/>
    </source>
</evidence>
<dbReference type="Pfam" id="PF00579">
    <property type="entry name" value="tRNA-synt_1b"/>
    <property type="match status" value="1"/>
</dbReference>
<accession>H0EFE3</accession>
<keyword evidence="11" id="KW-1185">Reference proteome</keyword>
<comment type="caution">
    <text evidence="10">The sequence shown here is derived from an EMBL/GenBank/DDBJ whole genome shotgun (WGS) entry which is preliminary data.</text>
</comment>
<dbReference type="HOGENOM" id="CLU_035267_0_1_1"/>
<dbReference type="FunCoup" id="H0EFE3">
    <property type="interactions" value="555"/>
</dbReference>
<dbReference type="PIRSF" id="PIRSF006588">
    <property type="entry name" value="TyrRS_arch_euk"/>
    <property type="match status" value="1"/>
</dbReference>
<dbReference type="GO" id="GO:0005737">
    <property type="term" value="C:cytoplasm"/>
    <property type="evidence" value="ECO:0007669"/>
    <property type="project" value="TreeGrafter"/>
</dbReference>
<dbReference type="PANTHER" id="PTHR46264">
    <property type="entry name" value="TYROSINE-TRNA LIGASE"/>
    <property type="match status" value="1"/>
</dbReference>
<evidence type="ECO:0000256" key="3">
    <source>
        <dbReference type="ARBA" id="ARBA00022741"/>
    </source>
</evidence>
<dbReference type="GO" id="GO:0006437">
    <property type="term" value="P:tyrosyl-tRNA aminoacylation"/>
    <property type="evidence" value="ECO:0007669"/>
    <property type="project" value="InterPro"/>
</dbReference>
<gene>
    <name evidence="10" type="ORF">M7I_1216</name>
</gene>
<dbReference type="Proteomes" id="UP000005446">
    <property type="component" value="Unassembled WGS sequence"/>
</dbReference>
<dbReference type="Gene3D" id="1.10.240.10">
    <property type="entry name" value="Tyrosyl-Transfer RNA Synthetase"/>
    <property type="match status" value="1"/>
</dbReference>
<dbReference type="InterPro" id="IPR014729">
    <property type="entry name" value="Rossmann-like_a/b/a_fold"/>
</dbReference>
<dbReference type="GO" id="GO:0004831">
    <property type="term" value="F:tyrosine-tRNA ligase activity"/>
    <property type="evidence" value="ECO:0007669"/>
    <property type="project" value="UniProtKB-EC"/>
</dbReference>
<evidence type="ECO:0000256" key="9">
    <source>
        <dbReference type="RuleBase" id="RU361234"/>
    </source>
</evidence>
<dbReference type="OrthoDB" id="197206at2759"/>
<dbReference type="SUPFAM" id="SSF52374">
    <property type="entry name" value="Nucleotidylyl transferase"/>
    <property type="match status" value="1"/>
</dbReference>
<keyword evidence="3 9" id="KW-0547">Nucleotide-binding</keyword>
<evidence type="ECO:0000256" key="8">
    <source>
        <dbReference type="ARBA" id="ARBA00048248"/>
    </source>
</evidence>
<dbReference type="PANTHER" id="PTHR46264:SF4">
    <property type="entry name" value="TYROSINE--TRNA LIGASE, CYTOPLASMIC"/>
    <property type="match status" value="1"/>
</dbReference>
<dbReference type="InterPro" id="IPR002307">
    <property type="entry name" value="Tyr-tRNA-ligase"/>
</dbReference>
<evidence type="ECO:0000313" key="10">
    <source>
        <dbReference type="EMBL" id="EHL02701.1"/>
    </source>
</evidence>
<dbReference type="AlphaFoldDB" id="H0EFE3"/>